<gene>
    <name evidence="12" type="primary">zgc:136971</name>
</gene>
<evidence type="ECO:0000313" key="12">
    <source>
        <dbReference type="Ensembl" id="ENSECRP00000033371.1"/>
    </source>
</evidence>
<evidence type="ECO:0000256" key="1">
    <source>
        <dbReference type="ARBA" id="ARBA00000721"/>
    </source>
</evidence>
<dbReference type="Pfam" id="PF19283">
    <property type="entry name" value="APEH_N"/>
    <property type="match status" value="1"/>
</dbReference>
<comment type="subunit">
    <text evidence="4">Homotetramer.</text>
</comment>
<dbReference type="GeneTree" id="ENSGT00940000166103"/>
<keyword evidence="7" id="KW-0963">Cytoplasm</keyword>
<evidence type="ECO:0000256" key="2">
    <source>
        <dbReference type="ARBA" id="ARBA00004496"/>
    </source>
</evidence>
<accession>A0A8C4TP43</accession>
<dbReference type="Gene3D" id="3.40.50.1820">
    <property type="entry name" value="alpha/beta hydrolase"/>
    <property type="match status" value="1"/>
</dbReference>
<evidence type="ECO:0000256" key="3">
    <source>
        <dbReference type="ARBA" id="ARBA00010040"/>
    </source>
</evidence>
<comment type="catalytic activity">
    <reaction evidence="1">
        <text>Cleavage of an N-acetyl or N-formyl amino acid from the N-terminus of a polypeptide.</text>
        <dbReference type="EC" id="3.4.19.1"/>
    </reaction>
</comment>
<dbReference type="Proteomes" id="UP000694620">
    <property type="component" value="Chromosome 18"/>
</dbReference>
<dbReference type="Pfam" id="PF00326">
    <property type="entry name" value="Peptidase_S9"/>
    <property type="match status" value="1"/>
</dbReference>
<keyword evidence="13" id="KW-1185">Reference proteome</keyword>
<protein>
    <recommendedName>
        <fullName evidence="6">Acylamino-acid-releasing enzyme</fullName>
        <ecNumber evidence="5">3.4.19.1</ecNumber>
    </recommendedName>
</protein>
<proteinExistence type="inferred from homology"/>
<dbReference type="EC" id="3.4.19.1" evidence="5"/>
<dbReference type="InterPro" id="IPR029058">
    <property type="entry name" value="AB_hydrolase_fold"/>
</dbReference>
<evidence type="ECO:0000256" key="4">
    <source>
        <dbReference type="ARBA" id="ARBA00011881"/>
    </source>
</evidence>
<dbReference type="InterPro" id="IPR011042">
    <property type="entry name" value="6-blade_b-propeller_TolB-like"/>
</dbReference>
<evidence type="ECO:0000256" key="6">
    <source>
        <dbReference type="ARBA" id="ARBA00018421"/>
    </source>
</evidence>
<dbReference type="SUPFAM" id="SSF82171">
    <property type="entry name" value="DPP6 N-terminal domain-like"/>
    <property type="match status" value="1"/>
</dbReference>
<sequence length="741" mass="82699">MVSAAPVKEVTTDPKTISAIYRQYCNFPSPTQAFVGPEVPCEQGGSYINICTEWTQSELERGQSISFSRQHTVLHDGVSLRLIGPPSPCTDIQNQLLSCYSPSGKLKAVIREKQEKQFLEIWGENGLLRSTDLSVQNVHGKVYGSGQFGVLSWSHSEKKVLYVAEKKQTEIRSFFQTSASVCHDEKRESKRQEGKEEQEDSNISQQPIKDSNLEFWDDWGEGMSGSRLPVLCILDIQSSCILVVKGIPDDVSPGQALWAPGDQGLLFVGWHHEPFRLGLKFCYNRRSALYHVDFEGRCELLSSDSHAISSPRLSPDQRHVIYLEGETFGPHSQCLRLQLYDWLTKETSILVDRVKRPEKDSFAGLYTTALPMMCWSADSQRILVHTPQRSKKEIYVVQLMEKRLTRLVDSTESGSWTILTAQRDLVIAFCSAPNSPPSLKLGIFPPKGGEQSITWVSLQESDQLPAIEWTVLTFTPPPAEENQHFPGLDFEALLVKPKSVEKAGIPLIVQPHGGPHSVFVAQWQQNLAVLVRVGFAVLQVNYRGSTGFGQDSIESLIGLIGRQDVKDVQHAVNTVLQSDATLNPKSVYLLGGSHGGFLVCHLVGQYPDFYKAGVMMNPVINYATLLGTSDITDWRYTAVGLQYSYDRIPTVDDLAAMLTSSPLVHAAKITTPVLLLLGGKDKRVTPKQGVELYRVLKSRSRSVRLLWYPDDGHSLSKTSTMADSFMAMILWFLQHLGRKPH</sequence>
<dbReference type="Gene3D" id="2.120.10.30">
    <property type="entry name" value="TolB, C-terminal domain"/>
    <property type="match status" value="1"/>
</dbReference>
<dbReference type="AlphaFoldDB" id="A0A8C4TP43"/>
<evidence type="ECO:0000259" key="10">
    <source>
        <dbReference type="Pfam" id="PF00326"/>
    </source>
</evidence>
<evidence type="ECO:0000256" key="5">
    <source>
        <dbReference type="ARBA" id="ARBA00012917"/>
    </source>
</evidence>
<evidence type="ECO:0000256" key="8">
    <source>
        <dbReference type="ARBA" id="ARBA00022801"/>
    </source>
</evidence>
<dbReference type="GO" id="GO:0006508">
    <property type="term" value="P:proteolysis"/>
    <property type="evidence" value="ECO:0007669"/>
    <property type="project" value="InterPro"/>
</dbReference>
<feature type="compositionally biased region" description="Basic and acidic residues" evidence="9">
    <location>
        <begin position="185"/>
        <end position="195"/>
    </location>
</feature>
<organism evidence="12 13">
    <name type="scientific">Erpetoichthys calabaricus</name>
    <name type="common">Rope fish</name>
    <name type="synonym">Calamoichthys calabaricus</name>
    <dbReference type="NCBI Taxonomy" id="27687"/>
    <lineage>
        <taxon>Eukaryota</taxon>
        <taxon>Metazoa</taxon>
        <taxon>Chordata</taxon>
        <taxon>Craniata</taxon>
        <taxon>Vertebrata</taxon>
        <taxon>Euteleostomi</taxon>
        <taxon>Actinopterygii</taxon>
        <taxon>Polypteriformes</taxon>
        <taxon>Polypteridae</taxon>
        <taxon>Erpetoichthys</taxon>
    </lineage>
</organism>
<evidence type="ECO:0000256" key="9">
    <source>
        <dbReference type="SAM" id="MobiDB-lite"/>
    </source>
</evidence>
<name>A0A8C4TP43_ERPCA</name>
<feature type="region of interest" description="Disordered" evidence="9">
    <location>
        <begin position="185"/>
        <end position="204"/>
    </location>
</feature>
<dbReference type="GO" id="GO:0005737">
    <property type="term" value="C:cytoplasm"/>
    <property type="evidence" value="ECO:0007669"/>
    <property type="project" value="UniProtKB-SubCell"/>
</dbReference>
<dbReference type="FunFam" id="3.40.50.1820:FF:000043">
    <property type="entry name" value="acylamino-acid-releasing enzyme"/>
    <property type="match status" value="1"/>
</dbReference>
<dbReference type="PANTHER" id="PTHR42776">
    <property type="entry name" value="SERINE PEPTIDASE S9 FAMILY MEMBER"/>
    <property type="match status" value="1"/>
</dbReference>
<dbReference type="PANTHER" id="PTHR42776:SF1">
    <property type="entry name" value="ACYLAMINO-ACID-RELEASING ENZYME"/>
    <property type="match status" value="1"/>
</dbReference>
<dbReference type="GO" id="GO:0008242">
    <property type="term" value="F:omega peptidase activity"/>
    <property type="evidence" value="ECO:0007669"/>
    <property type="project" value="UniProtKB-EC"/>
</dbReference>
<dbReference type="InterPro" id="IPR001375">
    <property type="entry name" value="Peptidase_S9_cat"/>
</dbReference>
<evidence type="ECO:0000259" key="11">
    <source>
        <dbReference type="Pfam" id="PF19283"/>
    </source>
</evidence>
<reference evidence="12" key="3">
    <citation type="submission" date="2025-09" db="UniProtKB">
        <authorList>
            <consortium name="Ensembl"/>
        </authorList>
    </citation>
    <scope>IDENTIFICATION</scope>
</reference>
<feature type="domain" description="Peptidase S9 prolyl oligopeptidase catalytic" evidence="10">
    <location>
        <begin position="524"/>
        <end position="737"/>
    </location>
</feature>
<evidence type="ECO:0000313" key="13">
    <source>
        <dbReference type="Proteomes" id="UP000694620"/>
    </source>
</evidence>
<comment type="subcellular location">
    <subcellularLocation>
        <location evidence="2">Cytoplasm</location>
    </subcellularLocation>
</comment>
<evidence type="ECO:0000256" key="7">
    <source>
        <dbReference type="ARBA" id="ARBA00022490"/>
    </source>
</evidence>
<dbReference type="SUPFAM" id="SSF53474">
    <property type="entry name" value="alpha/beta-Hydrolases"/>
    <property type="match status" value="1"/>
</dbReference>
<dbReference type="GO" id="GO:0004252">
    <property type="term" value="F:serine-type endopeptidase activity"/>
    <property type="evidence" value="ECO:0007669"/>
    <property type="project" value="TreeGrafter"/>
</dbReference>
<dbReference type="InterPro" id="IPR045550">
    <property type="entry name" value="AARE_N"/>
</dbReference>
<keyword evidence="8" id="KW-0378">Hydrolase</keyword>
<reference evidence="12" key="2">
    <citation type="submission" date="2025-08" db="UniProtKB">
        <authorList>
            <consortium name="Ensembl"/>
        </authorList>
    </citation>
    <scope>IDENTIFICATION</scope>
</reference>
<feature type="domain" description="Acylamino-acid-releasing enzyme N-terminal" evidence="11">
    <location>
        <begin position="92"/>
        <end position="457"/>
    </location>
</feature>
<reference evidence="12" key="1">
    <citation type="submission" date="2021-06" db="EMBL/GenBank/DDBJ databases">
        <authorList>
            <consortium name="Wellcome Sanger Institute Data Sharing"/>
        </authorList>
    </citation>
    <scope>NUCLEOTIDE SEQUENCE [LARGE SCALE GENOMIC DNA]</scope>
</reference>
<comment type="similarity">
    <text evidence="3">Belongs to the peptidase S9C family.</text>
</comment>
<dbReference type="Ensembl" id="ENSECRT00000034099.1">
    <property type="protein sequence ID" value="ENSECRP00000033371.1"/>
    <property type="gene ID" value="ENSECRG00000022590.1"/>
</dbReference>